<proteinExistence type="predicted"/>
<name>A0A5E4QG62_9NEOP</name>
<dbReference type="GO" id="GO:0008271">
    <property type="term" value="F:secondary active sulfate transmembrane transporter activity"/>
    <property type="evidence" value="ECO:0007669"/>
    <property type="project" value="InterPro"/>
</dbReference>
<keyword evidence="2 5" id="KW-0812">Transmembrane</keyword>
<comment type="subcellular location">
    <subcellularLocation>
        <location evidence="1">Membrane</location>
        <topology evidence="1">Multi-pass membrane protein</topology>
    </subcellularLocation>
</comment>
<organism evidence="7 8">
    <name type="scientific">Leptidea sinapis</name>
    <dbReference type="NCBI Taxonomy" id="189913"/>
    <lineage>
        <taxon>Eukaryota</taxon>
        <taxon>Metazoa</taxon>
        <taxon>Ecdysozoa</taxon>
        <taxon>Arthropoda</taxon>
        <taxon>Hexapoda</taxon>
        <taxon>Insecta</taxon>
        <taxon>Pterygota</taxon>
        <taxon>Neoptera</taxon>
        <taxon>Endopterygota</taxon>
        <taxon>Lepidoptera</taxon>
        <taxon>Glossata</taxon>
        <taxon>Ditrysia</taxon>
        <taxon>Papilionoidea</taxon>
        <taxon>Pieridae</taxon>
        <taxon>Dismorphiinae</taxon>
        <taxon>Leptidea</taxon>
    </lineage>
</organism>
<keyword evidence="8" id="KW-1185">Reference proteome</keyword>
<dbReference type="PROSITE" id="PS01130">
    <property type="entry name" value="SLC26A"/>
    <property type="match status" value="1"/>
</dbReference>
<protein>
    <recommendedName>
        <fullName evidence="6">SLC26A/SulP transporter domain-containing protein</fullName>
    </recommendedName>
</protein>
<feature type="transmembrane region" description="Helical" evidence="5">
    <location>
        <begin position="104"/>
        <end position="128"/>
    </location>
</feature>
<feature type="transmembrane region" description="Helical" evidence="5">
    <location>
        <begin position="70"/>
        <end position="92"/>
    </location>
</feature>
<feature type="domain" description="SLC26A/SulP transporter" evidence="6">
    <location>
        <begin position="31"/>
        <end position="418"/>
    </location>
</feature>
<evidence type="ECO:0000256" key="1">
    <source>
        <dbReference type="ARBA" id="ARBA00004141"/>
    </source>
</evidence>
<dbReference type="InterPro" id="IPR001902">
    <property type="entry name" value="SLC26A/SulP_fam"/>
</dbReference>
<accession>A0A5E4QG62</accession>
<dbReference type="Proteomes" id="UP000324832">
    <property type="component" value="Unassembled WGS sequence"/>
</dbReference>
<feature type="transmembrane region" description="Helical" evidence="5">
    <location>
        <begin position="422"/>
        <end position="450"/>
    </location>
</feature>
<feature type="transmembrane region" description="Helical" evidence="5">
    <location>
        <begin position="324"/>
        <end position="342"/>
    </location>
</feature>
<gene>
    <name evidence="7" type="ORF">LSINAPIS_LOCUS8134</name>
</gene>
<evidence type="ECO:0000313" key="7">
    <source>
        <dbReference type="EMBL" id="VVC96684.1"/>
    </source>
</evidence>
<dbReference type="GO" id="GO:0016020">
    <property type="term" value="C:membrane"/>
    <property type="evidence" value="ECO:0007669"/>
    <property type="project" value="UniProtKB-SubCell"/>
</dbReference>
<evidence type="ECO:0000256" key="3">
    <source>
        <dbReference type="ARBA" id="ARBA00022989"/>
    </source>
</evidence>
<feature type="transmembrane region" description="Helical" evidence="5">
    <location>
        <begin position="389"/>
        <end position="410"/>
    </location>
</feature>
<feature type="transmembrane region" description="Helical" evidence="5">
    <location>
        <begin position="362"/>
        <end position="382"/>
    </location>
</feature>
<dbReference type="AlphaFoldDB" id="A0A5E4QG62"/>
<feature type="transmembrane region" description="Helical" evidence="5">
    <location>
        <begin position="290"/>
        <end position="312"/>
    </location>
</feature>
<feature type="transmembrane region" description="Helical" evidence="5">
    <location>
        <begin position="184"/>
        <end position="203"/>
    </location>
</feature>
<dbReference type="EMBL" id="FZQP02002846">
    <property type="protein sequence ID" value="VVC96684.1"/>
    <property type="molecule type" value="Genomic_DNA"/>
</dbReference>
<reference evidence="7 8" key="1">
    <citation type="submission" date="2017-07" db="EMBL/GenBank/DDBJ databases">
        <authorList>
            <person name="Talla V."/>
            <person name="Backstrom N."/>
        </authorList>
    </citation>
    <scope>NUCLEOTIDE SEQUENCE [LARGE SCALE GENOMIC DNA]</scope>
</reference>
<keyword evidence="3 5" id="KW-1133">Transmembrane helix</keyword>
<evidence type="ECO:0000259" key="6">
    <source>
        <dbReference type="Pfam" id="PF00916"/>
    </source>
</evidence>
<dbReference type="Pfam" id="PF00916">
    <property type="entry name" value="Sulfate_transp"/>
    <property type="match status" value="1"/>
</dbReference>
<evidence type="ECO:0000256" key="4">
    <source>
        <dbReference type="ARBA" id="ARBA00023136"/>
    </source>
</evidence>
<dbReference type="Gene3D" id="3.30.750.24">
    <property type="entry name" value="STAS domain"/>
    <property type="match status" value="1"/>
</dbReference>
<dbReference type="InterPro" id="IPR011547">
    <property type="entry name" value="SLC26A/SulP_dom"/>
</dbReference>
<evidence type="ECO:0000313" key="8">
    <source>
        <dbReference type="Proteomes" id="UP000324832"/>
    </source>
</evidence>
<sequence>MWFKHNPKRLVGRVFPIAVWARTYDMRTGIGDLIAGITVALTLIPQSIAYAALAGFEPQYGLYASLTGGFVYGVMGTVPQINIGPTALLSLLTFTYTNGTNPDFAILLCFIGGVVQLIAGVAQLGFLVEYVSTPVVSGFTSAAALTIASSQMKSLLGLQYEAESFMTSWSGLVHNIGDTKLHDALLGLVCCIVLMGMKVIKEIRIKKSNEEKASSCEVILQRSVWFAGVSRNAFVVVLASVVAFILQQDERNPFILTGHITPGLPRPEVPPFHSTVGNATINVGGMFSKLGSGLLIVPLVGVISNVAIAKAFSQGKTLDATQEIISLGICNIVGSFFRSFPVNGSFTRSAVSDASGVRTPAAGFYTSLIVLFTLWLLAPYFYFIPRAALAAVIVCAVLHMVDIDIVSKLWKTSRLDLIPLVGTFVCGLLLGVEVGLGCGVAIDALLILYYQSRPKIDIRFINGVPSYYTIRPQGGLYFASAEAVRSKLASLAFKHPKQIPLQSVLAQHAINSLSSRNIDASFTPNVITQITPEIDTQNETNIVNLQNAVSLRTERQLFEAVSPKILVIYCDALSRLDYTFLQSSKEVVNEWSQDGIIIWCDVKPMIRKQLATVLQEPIFCDSSQLPSILIGLTTITHTSNIGDTHL</sequence>
<evidence type="ECO:0000256" key="2">
    <source>
        <dbReference type="ARBA" id="ARBA00022692"/>
    </source>
</evidence>
<dbReference type="PANTHER" id="PTHR11814">
    <property type="entry name" value="SULFATE TRANSPORTER"/>
    <property type="match status" value="1"/>
</dbReference>
<keyword evidence="4 5" id="KW-0472">Membrane</keyword>
<feature type="transmembrane region" description="Helical" evidence="5">
    <location>
        <begin position="30"/>
        <end position="50"/>
    </location>
</feature>
<evidence type="ECO:0000256" key="5">
    <source>
        <dbReference type="SAM" id="Phobius"/>
    </source>
</evidence>
<dbReference type="InterPro" id="IPR036513">
    <property type="entry name" value="STAS_dom_sf"/>
</dbReference>
<feature type="transmembrane region" description="Helical" evidence="5">
    <location>
        <begin position="224"/>
        <end position="246"/>
    </location>
</feature>
<dbReference type="InterPro" id="IPR018045">
    <property type="entry name" value="S04_transporter_CS"/>
</dbReference>